<evidence type="ECO:0000313" key="2">
    <source>
        <dbReference type="EMBL" id="CAG8593312.1"/>
    </source>
</evidence>
<dbReference type="Proteomes" id="UP000789739">
    <property type="component" value="Unassembled WGS sequence"/>
</dbReference>
<accession>A0A9N9GAS9</accession>
<feature type="compositionally biased region" description="Basic and acidic residues" evidence="1">
    <location>
        <begin position="406"/>
        <end position="429"/>
    </location>
</feature>
<name>A0A9N9GAS9_9GLOM</name>
<feature type="region of interest" description="Disordered" evidence="1">
    <location>
        <begin position="323"/>
        <end position="372"/>
    </location>
</feature>
<sequence length="1055" mass="121316">MIDEYNIFSNPRSEIRTEQLANLKTVIQNKEISQKKELELQQQTETLQKAAEIEQKLKEAQDSLSGSSMTWEKIKTKYPEFASRSILLEELEKADKLLGKDKDSETTKPFAVRLSKIPLPNEAEQQLLAQLYLTPEQFIALSCQAQYLTEEEMEDITNNYPSLATSQKFQLLNSGLNNLGINNYSQKEKFVQLNHTLYHEKKNFGLTTSEKEGVLRLLVNTLNLSEAQRNSLENMGTKFLAGEQKSLLEKAKEQEKTLREEEVQEQKLSIIRSDEDLRKEFQSGTIKSTSSRYDDLLANLSQEEAERQRKKLERQAAQKKLEEAERKRREEKLAEKDQKLKENEERRAKERELAEQEEIKRREAEVARAESLQKEQEALFKKKQANIEEAKRRAEENLANQIKANELAEKKKRDEIEKMEKENQAEQKRLANQAQLIEEEKQKKLAQIALEDKEERQRIEKQANEEKARIQEEINRKKQENERELKKKENALLKEKQEKQLELEKLEKEVKLQETLGKELEEAGRRRELMLKGQKNKQQALRELREQMYQACLNFYLNSDEIQQGTRYQGSPVPRSGCHHLHELVRDFPNMTFNLHFGDIYGELAYFDDPLIGGKLENAQVVAELVEKVKRAERATKKEEALFNEISLERVADKTEAERSSRIKEIDKEITDKNVKKAANDKLIRGLKVSYGTAIEDEKRAEKIIAQRNNLQVTLTGSGRLISKDHPEGIELTSITDTYSVKDYGKGNNALVDDENTITDTITGTAGAGKATPQEILDHARSFLENIKSIVRSTVTSNFYKETALSLYNDRRYNTKNNITGSIKQFGFSYLVEAIVGKEMTSNEAYEYWFGSKVKEYAEAVFPLKTGTSAYELQNKPYLDNINDDDYLKPKDGKKGWEGLTLGGYSCNPKSSSVTDDQKAMIKKQQQNPKKIESDTDFKTLTKITMRELLLKLGISSDIGDYDDHLIKICQEALKGAYILPDRSKLVERMKRISGTDNPTDYASTKLVGASITELSVYKQRREDLGGKISSLELDSINYGLQVKDLEAEKKILQG</sequence>
<dbReference type="AlphaFoldDB" id="A0A9N9GAS9"/>
<dbReference type="OrthoDB" id="2447933at2759"/>
<gene>
    <name evidence="2" type="ORF">PBRASI_LOCUS7241</name>
</gene>
<dbReference type="EMBL" id="CAJVPI010001080">
    <property type="protein sequence ID" value="CAG8593312.1"/>
    <property type="molecule type" value="Genomic_DNA"/>
</dbReference>
<keyword evidence="3" id="KW-1185">Reference proteome</keyword>
<comment type="caution">
    <text evidence="2">The sequence shown here is derived from an EMBL/GenBank/DDBJ whole genome shotgun (WGS) entry which is preliminary data.</text>
</comment>
<evidence type="ECO:0000313" key="3">
    <source>
        <dbReference type="Proteomes" id="UP000789739"/>
    </source>
</evidence>
<feature type="region of interest" description="Disordered" evidence="1">
    <location>
        <begin position="453"/>
        <end position="483"/>
    </location>
</feature>
<evidence type="ECO:0000256" key="1">
    <source>
        <dbReference type="SAM" id="MobiDB-lite"/>
    </source>
</evidence>
<reference evidence="2" key="1">
    <citation type="submission" date="2021-06" db="EMBL/GenBank/DDBJ databases">
        <authorList>
            <person name="Kallberg Y."/>
            <person name="Tangrot J."/>
            <person name="Rosling A."/>
        </authorList>
    </citation>
    <scope>NUCLEOTIDE SEQUENCE</scope>
    <source>
        <strain evidence="2">BR232B</strain>
    </source>
</reference>
<protein>
    <submittedName>
        <fullName evidence="2">7108_t:CDS:1</fullName>
    </submittedName>
</protein>
<organism evidence="2 3">
    <name type="scientific">Paraglomus brasilianum</name>
    <dbReference type="NCBI Taxonomy" id="144538"/>
    <lineage>
        <taxon>Eukaryota</taxon>
        <taxon>Fungi</taxon>
        <taxon>Fungi incertae sedis</taxon>
        <taxon>Mucoromycota</taxon>
        <taxon>Glomeromycotina</taxon>
        <taxon>Glomeromycetes</taxon>
        <taxon>Paraglomerales</taxon>
        <taxon>Paraglomeraceae</taxon>
        <taxon>Paraglomus</taxon>
    </lineage>
</organism>
<feature type="region of interest" description="Disordered" evidence="1">
    <location>
        <begin position="401"/>
        <end position="433"/>
    </location>
</feature>
<proteinExistence type="predicted"/>